<evidence type="ECO:0000313" key="1">
    <source>
        <dbReference type="EMBL" id="GIF08698.1"/>
    </source>
</evidence>
<dbReference type="AlphaFoldDB" id="A0A919NCM3"/>
<reference evidence="1" key="1">
    <citation type="submission" date="2021-01" db="EMBL/GenBank/DDBJ databases">
        <title>Whole genome shotgun sequence of Actinoplanes siamensis NBRC 109076.</title>
        <authorList>
            <person name="Komaki H."/>
            <person name="Tamura T."/>
        </authorList>
    </citation>
    <scope>NUCLEOTIDE SEQUENCE</scope>
    <source>
        <strain evidence="1">NBRC 109076</strain>
    </source>
</reference>
<dbReference type="EMBL" id="BOMW01000066">
    <property type="protein sequence ID" value="GIF08698.1"/>
    <property type="molecule type" value="Genomic_DNA"/>
</dbReference>
<name>A0A919NCM3_9ACTN</name>
<organism evidence="1 2">
    <name type="scientific">Actinoplanes siamensis</name>
    <dbReference type="NCBI Taxonomy" id="1223317"/>
    <lineage>
        <taxon>Bacteria</taxon>
        <taxon>Bacillati</taxon>
        <taxon>Actinomycetota</taxon>
        <taxon>Actinomycetes</taxon>
        <taxon>Micromonosporales</taxon>
        <taxon>Micromonosporaceae</taxon>
        <taxon>Actinoplanes</taxon>
    </lineage>
</organism>
<protein>
    <submittedName>
        <fullName evidence="1">Uncharacterized protein</fullName>
    </submittedName>
</protein>
<dbReference type="Proteomes" id="UP000629619">
    <property type="component" value="Unassembled WGS sequence"/>
</dbReference>
<gene>
    <name evidence="1" type="ORF">Asi03nite_62360</name>
</gene>
<dbReference type="RefSeq" id="WP_203684047.1">
    <property type="nucleotide sequence ID" value="NZ_BOMW01000066.1"/>
</dbReference>
<accession>A0A919NCM3</accession>
<proteinExistence type="predicted"/>
<sequence>MTGPEHYLEAESLLEMADDLPASKSVDRDYFAAAAQTHATLALAAATALQVPGGEDAGMRLADAEAWEAACAETDGASRPVDPSNVPVTKW</sequence>
<keyword evidence="2" id="KW-1185">Reference proteome</keyword>
<evidence type="ECO:0000313" key="2">
    <source>
        <dbReference type="Proteomes" id="UP000629619"/>
    </source>
</evidence>
<comment type="caution">
    <text evidence="1">The sequence shown here is derived from an EMBL/GenBank/DDBJ whole genome shotgun (WGS) entry which is preliminary data.</text>
</comment>